<evidence type="ECO:0000313" key="3">
    <source>
        <dbReference type="Proteomes" id="UP001165269"/>
    </source>
</evidence>
<organism evidence="2 3">
    <name type="scientific">Streptomyces cylindrosporus</name>
    <dbReference type="NCBI Taxonomy" id="2927583"/>
    <lineage>
        <taxon>Bacteria</taxon>
        <taxon>Bacillati</taxon>
        <taxon>Actinomycetota</taxon>
        <taxon>Actinomycetes</taxon>
        <taxon>Kitasatosporales</taxon>
        <taxon>Streptomycetaceae</taxon>
        <taxon>Streptomyces</taxon>
    </lineage>
</organism>
<dbReference type="EMBL" id="JALDAY010000015">
    <property type="protein sequence ID" value="MCI3277595.1"/>
    <property type="molecule type" value="Genomic_DNA"/>
</dbReference>
<proteinExistence type="predicted"/>
<keyword evidence="3" id="KW-1185">Reference proteome</keyword>
<protein>
    <submittedName>
        <fullName evidence="2">Uncharacterized protein</fullName>
    </submittedName>
</protein>
<feature type="region of interest" description="Disordered" evidence="1">
    <location>
        <begin position="1"/>
        <end position="21"/>
    </location>
</feature>
<evidence type="ECO:0000313" key="2">
    <source>
        <dbReference type="EMBL" id="MCI3277595.1"/>
    </source>
</evidence>
<accession>A0ABS9YK12</accession>
<name>A0ABS9YK12_9ACTN</name>
<comment type="caution">
    <text evidence="2">The sequence shown here is derived from an EMBL/GenBank/DDBJ whole genome shotgun (WGS) entry which is preliminary data.</text>
</comment>
<feature type="compositionally biased region" description="Basic and acidic residues" evidence="1">
    <location>
        <begin position="11"/>
        <end position="21"/>
    </location>
</feature>
<dbReference type="RefSeq" id="WP_242775427.1">
    <property type="nucleotide sequence ID" value="NZ_JALDAY010000015.1"/>
</dbReference>
<evidence type="ECO:0000256" key="1">
    <source>
        <dbReference type="SAM" id="MobiDB-lite"/>
    </source>
</evidence>
<dbReference type="Proteomes" id="UP001165269">
    <property type="component" value="Unassembled WGS sequence"/>
</dbReference>
<gene>
    <name evidence="2" type="ORF">MQP27_41655</name>
</gene>
<reference evidence="2" key="1">
    <citation type="submission" date="2022-03" db="EMBL/GenBank/DDBJ databases">
        <title>Streptomyces 7R015 and 7R016 isolated from Barleria lupulina in Thailand.</title>
        <authorList>
            <person name="Kanchanasin P."/>
            <person name="Phongsopitanun W."/>
            <person name="Tanasupawat S."/>
        </authorList>
    </citation>
    <scope>NUCLEOTIDE SEQUENCE</scope>
    <source>
        <strain evidence="2">7R015</strain>
    </source>
</reference>
<sequence>MSGAALDQDLEEARRRVSESTRRAIQTVLRRLVRKASQSPSRICIGDSATKEQ</sequence>